<proteinExistence type="predicted"/>
<reference evidence="2" key="1">
    <citation type="submission" date="2016-10" db="EMBL/GenBank/DDBJ databases">
        <authorList>
            <person name="Varghese N."/>
        </authorList>
    </citation>
    <scope>NUCLEOTIDE SEQUENCE [LARGE SCALE GENOMIC DNA]</scope>
    <source>
        <strain evidence="2">DSM 21843</strain>
    </source>
</reference>
<keyword evidence="2" id="KW-1185">Reference proteome</keyword>
<organism evidence="1 2">
    <name type="scientific">Denitrobacterium detoxificans</name>
    <dbReference type="NCBI Taxonomy" id="79604"/>
    <lineage>
        <taxon>Bacteria</taxon>
        <taxon>Bacillati</taxon>
        <taxon>Actinomycetota</taxon>
        <taxon>Coriobacteriia</taxon>
        <taxon>Eggerthellales</taxon>
        <taxon>Eggerthellaceae</taxon>
        <taxon>Denitrobacterium</taxon>
    </lineage>
</organism>
<dbReference type="EMBL" id="FOEC01000001">
    <property type="protein sequence ID" value="SEO40230.1"/>
    <property type="molecule type" value="Genomic_DNA"/>
</dbReference>
<dbReference type="Proteomes" id="UP000182975">
    <property type="component" value="Unassembled WGS sequence"/>
</dbReference>
<dbReference type="KEGG" id="ddt:AAY81_09690"/>
<name>A0A172S075_9ACTN</name>
<dbReference type="RefSeq" id="WP_066664504.1">
    <property type="nucleotide sequence ID" value="NZ_CP011402.1"/>
</dbReference>
<evidence type="ECO:0000313" key="1">
    <source>
        <dbReference type="EMBL" id="SEO40230.1"/>
    </source>
</evidence>
<protein>
    <submittedName>
        <fullName evidence="1">Uncharacterized protein</fullName>
    </submittedName>
</protein>
<accession>A0A172S075</accession>
<evidence type="ECO:0000313" key="2">
    <source>
        <dbReference type="Proteomes" id="UP000182975"/>
    </source>
</evidence>
<dbReference type="AlphaFoldDB" id="A0A172S075"/>
<gene>
    <name evidence="1" type="ORF">SAMN02910314_00134</name>
</gene>
<dbReference type="OrthoDB" id="9996911at2"/>
<sequence length="69" mass="7298">MAEQGKKLTPEEILEAAKEEGYALSDEELESVVGGGEWKNEACPNCGHTGTMYCPGSGVSRCGKCGSTW</sequence>